<keyword evidence="2" id="KW-0963">Cytoplasm</keyword>
<dbReference type="Pfam" id="PF00701">
    <property type="entry name" value="DHDPS"/>
    <property type="match status" value="1"/>
</dbReference>
<comment type="similarity">
    <text evidence="6">Belongs to the DapA family.</text>
</comment>
<dbReference type="RefSeq" id="WP_047816988.1">
    <property type="nucleotide sequence ID" value="NZ_LECT01000048.1"/>
</dbReference>
<feature type="active site" description="Schiff-base intermediate with substrate" evidence="7">
    <location>
        <position position="179"/>
    </location>
</feature>
<keyword evidence="3 6" id="KW-0456">Lyase</keyword>
<accession>A0A0J1E8X1</accession>
<dbReference type="InterPro" id="IPR013785">
    <property type="entry name" value="Aldolase_TIM"/>
</dbReference>
<evidence type="ECO:0000313" key="9">
    <source>
        <dbReference type="EMBL" id="KLU01914.1"/>
    </source>
</evidence>
<organism evidence="9 10">
    <name type="scientific">Rhodopirellula islandica</name>
    <dbReference type="NCBI Taxonomy" id="595434"/>
    <lineage>
        <taxon>Bacteria</taxon>
        <taxon>Pseudomonadati</taxon>
        <taxon>Planctomycetota</taxon>
        <taxon>Planctomycetia</taxon>
        <taxon>Pirellulales</taxon>
        <taxon>Pirellulaceae</taxon>
        <taxon>Rhodopirellula</taxon>
    </lineage>
</organism>
<dbReference type="Proteomes" id="UP000036367">
    <property type="component" value="Unassembled WGS sequence"/>
</dbReference>
<evidence type="ECO:0000256" key="1">
    <source>
        <dbReference type="ARBA" id="ARBA00004496"/>
    </source>
</evidence>
<evidence type="ECO:0000256" key="4">
    <source>
        <dbReference type="ARBA" id="ARBA00023270"/>
    </source>
</evidence>
<comment type="caution">
    <text evidence="9">The sequence shown here is derived from an EMBL/GenBank/DDBJ whole genome shotgun (WGS) entry which is preliminary data.</text>
</comment>
<evidence type="ECO:0000256" key="5">
    <source>
        <dbReference type="ARBA" id="ARBA00023277"/>
    </source>
</evidence>
<dbReference type="GO" id="GO:0005737">
    <property type="term" value="C:cytoplasm"/>
    <property type="evidence" value="ECO:0007669"/>
    <property type="project" value="UniProtKB-SubCell"/>
</dbReference>
<protein>
    <submittedName>
        <fullName evidence="9">N-acetylneuraminate lyase</fullName>
        <ecNumber evidence="9">4.1.3.3</ecNumber>
    </submittedName>
</protein>
<dbReference type="Gene3D" id="3.20.20.70">
    <property type="entry name" value="Aldolase class I"/>
    <property type="match status" value="1"/>
</dbReference>
<dbReference type="PRINTS" id="PR00146">
    <property type="entry name" value="DHPICSNTHASE"/>
</dbReference>
<proteinExistence type="inferred from homology"/>
<dbReference type="InterPro" id="IPR020624">
    <property type="entry name" value="Schiff_base-form_aldolases_CS"/>
</dbReference>
<dbReference type="AlphaFoldDB" id="A0A0J1E8X1"/>
<keyword evidence="5" id="KW-0119">Carbohydrate metabolism</keyword>
<dbReference type="SMART" id="SM01130">
    <property type="entry name" value="DHDPS"/>
    <property type="match status" value="1"/>
</dbReference>
<dbReference type="PANTHER" id="PTHR12128">
    <property type="entry name" value="DIHYDRODIPICOLINATE SYNTHASE"/>
    <property type="match status" value="1"/>
</dbReference>
<evidence type="ECO:0000313" key="10">
    <source>
        <dbReference type="Proteomes" id="UP000036367"/>
    </source>
</evidence>
<name>A0A0J1E8X1_RHOIS</name>
<comment type="subcellular location">
    <subcellularLocation>
        <location evidence="1">Cytoplasm</location>
    </subcellularLocation>
</comment>
<evidence type="ECO:0000256" key="6">
    <source>
        <dbReference type="PIRNR" id="PIRNR001365"/>
    </source>
</evidence>
<feature type="binding site" evidence="8">
    <location>
        <position position="59"/>
    </location>
    <ligand>
        <name>pyruvate</name>
        <dbReference type="ChEBI" id="CHEBI:15361"/>
    </ligand>
</feature>
<keyword evidence="10" id="KW-1185">Reference proteome</keyword>
<dbReference type="PIRSF" id="PIRSF001365">
    <property type="entry name" value="DHDPS"/>
    <property type="match status" value="1"/>
</dbReference>
<dbReference type="SUPFAM" id="SSF51569">
    <property type="entry name" value="Aldolase"/>
    <property type="match status" value="1"/>
</dbReference>
<dbReference type="STRING" id="595434.RISK_006098"/>
<evidence type="ECO:0000256" key="2">
    <source>
        <dbReference type="ARBA" id="ARBA00022490"/>
    </source>
</evidence>
<gene>
    <name evidence="9" type="ORF">RISK_006098</name>
</gene>
<dbReference type="EC" id="4.1.3.3" evidence="9"/>
<dbReference type="OrthoDB" id="9771791at2"/>
<dbReference type="PROSITE" id="PS00665">
    <property type="entry name" value="DHDPS_1"/>
    <property type="match status" value="1"/>
</dbReference>
<dbReference type="InterPro" id="IPR002220">
    <property type="entry name" value="DapA-like"/>
</dbReference>
<feature type="active site" description="Proton donor/acceptor" evidence="7">
    <location>
        <position position="149"/>
    </location>
</feature>
<feature type="binding site" evidence="8">
    <location>
        <position position="221"/>
    </location>
    <ligand>
        <name>pyruvate</name>
        <dbReference type="ChEBI" id="CHEBI:15361"/>
    </ligand>
</feature>
<reference evidence="9" key="1">
    <citation type="submission" date="2015-05" db="EMBL/GenBank/DDBJ databases">
        <title>Permanent draft genome of Rhodopirellula islandicus K833.</title>
        <authorList>
            <person name="Kizina J."/>
            <person name="Richter M."/>
            <person name="Glockner F.O."/>
            <person name="Harder J."/>
        </authorList>
    </citation>
    <scope>NUCLEOTIDE SEQUENCE [LARGE SCALE GENOMIC DNA]</scope>
    <source>
        <strain evidence="9">K833</strain>
    </source>
</reference>
<keyword evidence="4" id="KW-0704">Schiff base</keyword>
<dbReference type="GO" id="GO:0008747">
    <property type="term" value="F:N-acetylneuraminate lyase activity"/>
    <property type="evidence" value="ECO:0007669"/>
    <property type="project" value="UniProtKB-EC"/>
</dbReference>
<dbReference type="PANTHER" id="PTHR12128:SF21">
    <property type="entry name" value="N-ACETYLNEURAMINATE LYASE"/>
    <property type="match status" value="1"/>
</dbReference>
<evidence type="ECO:0000256" key="3">
    <source>
        <dbReference type="ARBA" id="ARBA00023239"/>
    </source>
</evidence>
<evidence type="ECO:0000256" key="7">
    <source>
        <dbReference type="PIRSR" id="PIRSR001365-1"/>
    </source>
</evidence>
<dbReference type="PATRIC" id="fig|595434.4.peg.5795"/>
<sequence>MVDESLMVQRMSGRKLSGLIAATYTPMTATGDLRLDVVPKMVEKLLHDGISGLYVCGSTGEGMSLTTPERQSVAAAFVEASAGRLPVIVQVGHNSLREAQALAAHAQEVGANAISATCPSYFKVSNTQTLVQCMKELASAAPETPFYYYHIPMLTGSNIEMPEFLTQADDAIPTLVGLKYTDTKLFEFQRCLELANRQFDVVWGCDEMLLGATATGARAAIGSTYNIAAKLYRQMTLALTSGQLDAARKWQSQSIEMISTIGRYPFHPAMKAVLAMQGLEVGSCRLPLESLSPTQTQALRNDLQAIGFFDWCRAPAESGRA</sequence>
<evidence type="ECO:0000256" key="8">
    <source>
        <dbReference type="PIRSR" id="PIRSR001365-2"/>
    </source>
</evidence>
<dbReference type="EMBL" id="LECT01000048">
    <property type="protein sequence ID" value="KLU01914.1"/>
    <property type="molecule type" value="Genomic_DNA"/>
</dbReference>